<evidence type="ECO:0000256" key="2">
    <source>
        <dbReference type="ARBA" id="ARBA00004123"/>
    </source>
</evidence>
<dbReference type="InterPro" id="IPR001406">
    <property type="entry name" value="PsdUridine_synth_TruA"/>
</dbReference>
<name>A0AAP0L6C8_9MAGN</name>
<dbReference type="AlphaFoldDB" id="A0AAP0L6C8"/>
<dbReference type="InterPro" id="IPR020095">
    <property type="entry name" value="PsdUridine_synth_TruA_C"/>
</dbReference>
<evidence type="ECO:0000256" key="5">
    <source>
        <dbReference type="ARBA" id="ARBA00022694"/>
    </source>
</evidence>
<dbReference type="InterPro" id="IPR020097">
    <property type="entry name" value="PsdUridine_synth_TruA_a/b_dom"/>
</dbReference>
<proteinExistence type="inferred from homology"/>
<comment type="caution">
    <text evidence="11">The sequence shown here is derived from an EMBL/GenBank/DDBJ whole genome shotgun (WGS) entry which is preliminary data.</text>
</comment>
<feature type="region of interest" description="Disordered" evidence="9">
    <location>
        <begin position="1"/>
        <end position="54"/>
    </location>
</feature>
<dbReference type="GO" id="GO:0005634">
    <property type="term" value="C:nucleus"/>
    <property type="evidence" value="ECO:0007669"/>
    <property type="project" value="UniProtKB-SubCell"/>
</dbReference>
<comment type="subcellular location">
    <subcellularLocation>
        <location evidence="2">Nucleus</location>
    </subcellularLocation>
</comment>
<dbReference type="GO" id="GO:0003723">
    <property type="term" value="F:RNA binding"/>
    <property type="evidence" value="ECO:0007669"/>
    <property type="project" value="InterPro"/>
</dbReference>
<evidence type="ECO:0000256" key="6">
    <source>
        <dbReference type="ARBA" id="ARBA00023235"/>
    </source>
</evidence>
<sequence>MAFTSPSSPPPQPPDEEEEEQQQPEPKKLKMSTTTSDEELSLNPNPNATDRKPRFKKRKAAIFLAYCGVGYQGMQKNPGAKTIEGDLEEALYHANAVSEADRGIPKRYDWARSARTDKGVSAVGQVVSGRFYVDPPGLVDRLNSILPNQIRVFGYKRVTNSFNAKKFCDRRRYVYLIPVFALDPNCHRDRESVLASQGSGNELVKCLECSERGRKVVGVMGRSGRVARAAEIDGECEIESGFGVESNVVNESVLNSERKLEFSELGVVEEKSSDESALVEESSNFVANGNGKDKESLDLGVNGNGEEKERSNSGVNVEDGEEKESSNFVANGIGKDKESLDLGVNGNGEEKERSNWGMNVEDGEEKESSNLGVSCNGDKKESLDLGVNGNGEEKERSNSDVNVDGEEKESSNLGVSCNGNEKGSLDLGVNGNGEEKGVRENGAGFHYGEEERERFNRILKHYVGTHNFHNYTTRTKAEDPSARRYIVSFDANVVVNVEGMDFVKCEVVGQSFMLHQIRKMIGLAVAVMRNCAPESLIDTALRQDVNITVPTAPEVGLYLDECFFTSYNHKWKESHEELSMKAYAEEAEEFKMKQIYSHISVTEQKEGVVALWLHSLNHRNYPDLCFKETNQTEDAMSELQVN</sequence>
<keyword evidence="4" id="KW-0507">mRNA processing</keyword>
<dbReference type="Pfam" id="PF01416">
    <property type="entry name" value="PseudoU_synth_1"/>
    <property type="match status" value="1"/>
</dbReference>
<feature type="region of interest" description="Disordered" evidence="9">
    <location>
        <begin position="272"/>
        <end position="441"/>
    </location>
</feature>
<comment type="catalytic activity">
    <reaction evidence="1">
        <text>a uridine in mRNA = a pseudouridine in mRNA</text>
        <dbReference type="Rhea" id="RHEA:56644"/>
        <dbReference type="Rhea" id="RHEA-COMP:14658"/>
        <dbReference type="Rhea" id="RHEA-COMP:14659"/>
        <dbReference type="ChEBI" id="CHEBI:65314"/>
        <dbReference type="ChEBI" id="CHEBI:65315"/>
    </reaction>
</comment>
<feature type="compositionally biased region" description="Polar residues" evidence="9">
    <location>
        <begin position="411"/>
        <end position="421"/>
    </location>
</feature>
<evidence type="ECO:0000256" key="1">
    <source>
        <dbReference type="ARBA" id="ARBA00001166"/>
    </source>
</evidence>
<dbReference type="FunFam" id="3.30.70.580:FF:000002">
    <property type="entry name" value="tRNA pseudouridine synthase"/>
    <property type="match status" value="1"/>
</dbReference>
<comment type="similarity">
    <text evidence="3">Belongs to the tRNA pseudouridine synthase TruA family.</text>
</comment>
<dbReference type="SUPFAM" id="SSF55120">
    <property type="entry name" value="Pseudouridine synthase"/>
    <property type="match status" value="1"/>
</dbReference>
<comment type="catalytic activity">
    <reaction evidence="8">
        <text>a uridine in tRNA = a pseudouridine in tRNA</text>
        <dbReference type="Rhea" id="RHEA:54572"/>
        <dbReference type="Rhea" id="RHEA-COMP:13339"/>
        <dbReference type="Rhea" id="RHEA-COMP:13934"/>
        <dbReference type="ChEBI" id="CHEBI:65314"/>
        <dbReference type="ChEBI" id="CHEBI:65315"/>
    </reaction>
</comment>
<evidence type="ECO:0000256" key="8">
    <source>
        <dbReference type="ARBA" id="ARBA00036943"/>
    </source>
</evidence>
<dbReference type="InterPro" id="IPR020103">
    <property type="entry name" value="PsdUridine_synth_cat_dom_sf"/>
</dbReference>
<feature type="domain" description="Pseudouridine synthase I TruA alpha/beta" evidence="10">
    <location>
        <begin position="459"/>
        <end position="564"/>
    </location>
</feature>
<evidence type="ECO:0000313" key="12">
    <source>
        <dbReference type="Proteomes" id="UP001420932"/>
    </source>
</evidence>
<dbReference type="Gene3D" id="3.30.70.580">
    <property type="entry name" value="Pseudouridine synthase I, catalytic domain, N-terminal subdomain"/>
    <property type="match status" value="1"/>
</dbReference>
<dbReference type="PANTHER" id="PTHR11142">
    <property type="entry name" value="PSEUDOURIDYLATE SYNTHASE"/>
    <property type="match status" value="1"/>
</dbReference>
<keyword evidence="12" id="KW-1185">Reference proteome</keyword>
<keyword evidence="5" id="KW-0819">tRNA processing</keyword>
<dbReference type="InterPro" id="IPR020094">
    <property type="entry name" value="TruA/RsuA/RluB/E/F_N"/>
</dbReference>
<protein>
    <recommendedName>
        <fullName evidence="10">Pseudouridine synthase I TruA alpha/beta domain-containing protein</fullName>
    </recommendedName>
</protein>
<dbReference type="GO" id="GO:0006397">
    <property type="term" value="P:mRNA processing"/>
    <property type="evidence" value="ECO:0007669"/>
    <property type="project" value="UniProtKB-KW"/>
</dbReference>
<dbReference type="Gene3D" id="3.30.70.660">
    <property type="entry name" value="Pseudouridine synthase I, catalytic domain, C-terminal subdomain"/>
    <property type="match status" value="1"/>
</dbReference>
<evidence type="ECO:0000256" key="3">
    <source>
        <dbReference type="ARBA" id="ARBA00009375"/>
    </source>
</evidence>
<keyword evidence="7" id="KW-0539">Nucleus</keyword>
<evidence type="ECO:0000256" key="4">
    <source>
        <dbReference type="ARBA" id="ARBA00022664"/>
    </source>
</evidence>
<dbReference type="PANTHER" id="PTHR11142:SF4">
    <property type="entry name" value="PSEUDOURIDYLATE SYNTHASE 1 HOMOLOG"/>
    <property type="match status" value="1"/>
</dbReference>
<keyword evidence="6" id="KW-0413">Isomerase</keyword>
<accession>A0AAP0L6C8</accession>
<gene>
    <name evidence="11" type="ORF">Syun_005529</name>
</gene>
<dbReference type="GO" id="GO:0009982">
    <property type="term" value="F:pseudouridine synthase activity"/>
    <property type="evidence" value="ECO:0007669"/>
    <property type="project" value="InterPro"/>
</dbReference>
<evidence type="ECO:0000256" key="9">
    <source>
        <dbReference type="SAM" id="MobiDB-lite"/>
    </source>
</evidence>
<reference evidence="11 12" key="1">
    <citation type="submission" date="2024-01" db="EMBL/GenBank/DDBJ databases">
        <title>Genome assemblies of Stephania.</title>
        <authorList>
            <person name="Yang L."/>
        </authorList>
    </citation>
    <scope>NUCLEOTIDE SEQUENCE [LARGE SCALE GENOMIC DNA]</scope>
    <source>
        <strain evidence="11">YNDBR</strain>
        <tissue evidence="11">Leaf</tissue>
    </source>
</reference>
<evidence type="ECO:0000313" key="11">
    <source>
        <dbReference type="EMBL" id="KAK9164627.1"/>
    </source>
</evidence>
<evidence type="ECO:0000256" key="7">
    <source>
        <dbReference type="ARBA" id="ARBA00023242"/>
    </source>
</evidence>
<organism evidence="11 12">
    <name type="scientific">Stephania yunnanensis</name>
    <dbReference type="NCBI Taxonomy" id="152371"/>
    <lineage>
        <taxon>Eukaryota</taxon>
        <taxon>Viridiplantae</taxon>
        <taxon>Streptophyta</taxon>
        <taxon>Embryophyta</taxon>
        <taxon>Tracheophyta</taxon>
        <taxon>Spermatophyta</taxon>
        <taxon>Magnoliopsida</taxon>
        <taxon>Ranunculales</taxon>
        <taxon>Menispermaceae</taxon>
        <taxon>Menispermoideae</taxon>
        <taxon>Cissampelideae</taxon>
        <taxon>Stephania</taxon>
    </lineage>
</organism>
<dbReference type="EMBL" id="JBBNAF010000002">
    <property type="protein sequence ID" value="KAK9164627.1"/>
    <property type="molecule type" value="Genomic_DNA"/>
</dbReference>
<dbReference type="GO" id="GO:1990481">
    <property type="term" value="P:mRNA pseudouridine synthesis"/>
    <property type="evidence" value="ECO:0007669"/>
    <property type="project" value="TreeGrafter"/>
</dbReference>
<evidence type="ECO:0000259" key="10">
    <source>
        <dbReference type="Pfam" id="PF01416"/>
    </source>
</evidence>
<dbReference type="FunFam" id="3.30.70.660:FF:000002">
    <property type="entry name" value="tRNA pseudouridine synthase"/>
    <property type="match status" value="1"/>
</dbReference>
<dbReference type="Proteomes" id="UP001420932">
    <property type="component" value="Unassembled WGS sequence"/>
</dbReference>
<dbReference type="GO" id="GO:0031119">
    <property type="term" value="P:tRNA pseudouridine synthesis"/>
    <property type="evidence" value="ECO:0007669"/>
    <property type="project" value="TreeGrafter"/>
</dbReference>